<organism evidence="1 2">
    <name type="scientific">Pycnococcus provasolii</name>
    <dbReference type="NCBI Taxonomy" id="41880"/>
    <lineage>
        <taxon>Eukaryota</taxon>
        <taxon>Viridiplantae</taxon>
        <taxon>Chlorophyta</taxon>
        <taxon>Pseudoscourfieldiophyceae</taxon>
        <taxon>Pseudoscourfieldiales</taxon>
        <taxon>Pycnococcaceae</taxon>
        <taxon>Pycnococcus</taxon>
    </lineage>
</organism>
<name>A0A830HDQ5_9CHLO</name>
<evidence type="ECO:0008006" key="3">
    <source>
        <dbReference type="Google" id="ProtNLM"/>
    </source>
</evidence>
<dbReference type="Proteomes" id="UP000660262">
    <property type="component" value="Unassembled WGS sequence"/>
</dbReference>
<keyword evidence="2" id="KW-1185">Reference proteome</keyword>
<dbReference type="Gene3D" id="3.40.50.1110">
    <property type="entry name" value="SGNH hydrolase"/>
    <property type="match status" value="1"/>
</dbReference>
<dbReference type="OrthoDB" id="2150942at2759"/>
<evidence type="ECO:0000313" key="2">
    <source>
        <dbReference type="Proteomes" id="UP000660262"/>
    </source>
</evidence>
<comment type="caution">
    <text evidence="1">The sequence shown here is derived from an EMBL/GenBank/DDBJ whole genome shotgun (WGS) entry which is preliminary data.</text>
</comment>
<accession>A0A830HDQ5</accession>
<protein>
    <recommendedName>
        <fullName evidence="3">SGNH hydrolase-type esterase domain-containing protein</fullName>
    </recommendedName>
</protein>
<reference evidence="1" key="1">
    <citation type="submission" date="2020-10" db="EMBL/GenBank/DDBJ databases">
        <title>Unveiling of a novel bifunctional photoreceptor, Dualchrome1, isolated from a cosmopolitan green alga.</title>
        <authorList>
            <person name="Suzuki S."/>
            <person name="Kawachi M."/>
        </authorList>
    </citation>
    <scope>NUCLEOTIDE SEQUENCE</scope>
    <source>
        <strain evidence="1">NIES 2893</strain>
    </source>
</reference>
<dbReference type="AlphaFoldDB" id="A0A830HDQ5"/>
<evidence type="ECO:0000313" key="1">
    <source>
        <dbReference type="EMBL" id="GHP05165.1"/>
    </source>
</evidence>
<dbReference type="InterPro" id="IPR036514">
    <property type="entry name" value="SGNH_hydro_sf"/>
</dbReference>
<dbReference type="SUPFAM" id="SSF52266">
    <property type="entry name" value="SGNH hydrolase"/>
    <property type="match status" value="1"/>
</dbReference>
<gene>
    <name evidence="1" type="ORF">PPROV_000391700</name>
</gene>
<dbReference type="EMBL" id="BNJQ01000009">
    <property type="protein sequence ID" value="GHP05165.1"/>
    <property type="molecule type" value="Genomic_DNA"/>
</dbReference>
<proteinExistence type="predicted"/>
<sequence length="351" mass="38674">MELVDSPRDSSSFSGTHLNKVINVSSSAYYSTYYGHTASDLAVIELALRRRSPLWLSTSSEESAQALNGFEHVLAPPTMRQDVEYHVNALLMERKLNTKYACINTAVEATSLNDRAFGRLLEQDAFAARHLQPQDTLVVSLGGNDVALAPLLCTAINMLGLVFCTARQPCMATATTCIPNIYPFVGDCGCLLCGVPGCLVATPLAWPPFFGYFVDLFKNRIQAYVQRIIDRAPNKPRRVVVCTIYYPAEARQPSWAQAALSALRYDVDPKRLQRAIRAIFTHATSKIRLRGVPQVVPLPLYEALNPLDADDYVARVEPSAKGGRKIAEAILEACGMGAPNMQQPHDNTMQR</sequence>